<protein>
    <submittedName>
        <fullName evidence="1">Uncharacterized protein</fullName>
    </submittedName>
</protein>
<dbReference type="Gramene" id="OQU92658">
    <property type="protein sequence ID" value="OQU92658"/>
    <property type="gene ID" value="SORBI_3001G383350"/>
</dbReference>
<dbReference type="InParanoid" id="A0A1Z5S9T1"/>
<accession>A0A1Z5S9T1</accession>
<keyword evidence="2" id="KW-1185">Reference proteome</keyword>
<dbReference type="AlphaFoldDB" id="A0A1Z5S9T1"/>
<sequence length="139" mass="15214">MPLGFVSLGLGSLRPRAGDFGAAAAARVGTRKVSHTLLPGDSSPGFVSVPPIGIRLAAALLRLLPSSMEQSSSSFVFYGLRWCSWSWFWRIPYQICDFFTLALLLLRLALLQLTVNSEVKSAPIPHCFDSRVSACPIWF</sequence>
<evidence type="ECO:0000313" key="2">
    <source>
        <dbReference type="Proteomes" id="UP000000768"/>
    </source>
</evidence>
<organism evidence="1 2">
    <name type="scientific">Sorghum bicolor</name>
    <name type="common">Sorghum</name>
    <name type="synonym">Sorghum vulgare</name>
    <dbReference type="NCBI Taxonomy" id="4558"/>
    <lineage>
        <taxon>Eukaryota</taxon>
        <taxon>Viridiplantae</taxon>
        <taxon>Streptophyta</taxon>
        <taxon>Embryophyta</taxon>
        <taxon>Tracheophyta</taxon>
        <taxon>Spermatophyta</taxon>
        <taxon>Magnoliopsida</taxon>
        <taxon>Liliopsida</taxon>
        <taxon>Poales</taxon>
        <taxon>Poaceae</taxon>
        <taxon>PACMAD clade</taxon>
        <taxon>Panicoideae</taxon>
        <taxon>Andropogonodae</taxon>
        <taxon>Andropogoneae</taxon>
        <taxon>Sorghinae</taxon>
        <taxon>Sorghum</taxon>
    </lineage>
</organism>
<evidence type="ECO:0000313" key="1">
    <source>
        <dbReference type="EMBL" id="OQU92658.1"/>
    </source>
</evidence>
<proteinExistence type="predicted"/>
<dbReference type="Proteomes" id="UP000000768">
    <property type="component" value="Chromosome 1"/>
</dbReference>
<reference evidence="1 2" key="1">
    <citation type="journal article" date="2009" name="Nature">
        <title>The Sorghum bicolor genome and the diversification of grasses.</title>
        <authorList>
            <person name="Paterson A.H."/>
            <person name="Bowers J.E."/>
            <person name="Bruggmann R."/>
            <person name="Dubchak I."/>
            <person name="Grimwood J."/>
            <person name="Gundlach H."/>
            <person name="Haberer G."/>
            <person name="Hellsten U."/>
            <person name="Mitros T."/>
            <person name="Poliakov A."/>
            <person name="Schmutz J."/>
            <person name="Spannagl M."/>
            <person name="Tang H."/>
            <person name="Wang X."/>
            <person name="Wicker T."/>
            <person name="Bharti A.K."/>
            <person name="Chapman J."/>
            <person name="Feltus F.A."/>
            <person name="Gowik U."/>
            <person name="Grigoriev I.V."/>
            <person name="Lyons E."/>
            <person name="Maher C.A."/>
            <person name="Martis M."/>
            <person name="Narechania A."/>
            <person name="Otillar R.P."/>
            <person name="Penning B.W."/>
            <person name="Salamov A.A."/>
            <person name="Wang Y."/>
            <person name="Zhang L."/>
            <person name="Carpita N.C."/>
            <person name="Freeling M."/>
            <person name="Gingle A.R."/>
            <person name="Hash C.T."/>
            <person name="Keller B."/>
            <person name="Klein P."/>
            <person name="Kresovich S."/>
            <person name="McCann M.C."/>
            <person name="Ming R."/>
            <person name="Peterson D.G."/>
            <person name="Mehboob-ur-Rahman"/>
            <person name="Ware D."/>
            <person name="Westhoff P."/>
            <person name="Mayer K.F."/>
            <person name="Messing J."/>
            <person name="Rokhsar D.S."/>
        </authorList>
    </citation>
    <scope>NUCLEOTIDE SEQUENCE [LARGE SCALE GENOMIC DNA]</scope>
    <source>
        <strain evidence="2">cv. BTx623</strain>
    </source>
</reference>
<dbReference type="EMBL" id="CM000760">
    <property type="protein sequence ID" value="OQU92658.1"/>
    <property type="molecule type" value="Genomic_DNA"/>
</dbReference>
<name>A0A1Z5S9T1_SORBI</name>
<gene>
    <name evidence="1" type="ORF">SORBI_3001G383350</name>
</gene>
<reference evidence="2" key="2">
    <citation type="journal article" date="2018" name="Plant J.">
        <title>The Sorghum bicolor reference genome: improved assembly, gene annotations, a transcriptome atlas, and signatures of genome organization.</title>
        <authorList>
            <person name="McCormick R.F."/>
            <person name="Truong S.K."/>
            <person name="Sreedasyam A."/>
            <person name="Jenkins J."/>
            <person name="Shu S."/>
            <person name="Sims D."/>
            <person name="Kennedy M."/>
            <person name="Amirebrahimi M."/>
            <person name="Weers B.D."/>
            <person name="McKinley B."/>
            <person name="Mattison A."/>
            <person name="Morishige D.T."/>
            <person name="Grimwood J."/>
            <person name="Schmutz J."/>
            <person name="Mullet J.E."/>
        </authorList>
    </citation>
    <scope>NUCLEOTIDE SEQUENCE [LARGE SCALE GENOMIC DNA]</scope>
    <source>
        <strain evidence="2">cv. BTx623</strain>
    </source>
</reference>